<sequence>MSTATHKPKLTGWAAAAAKAAPRTHHKSAHSPPSSTSTSAPRSKAGSPPPQAKDAPRKTKKPQAASFNADEVARFLRERYAAETAQPDTLTYARSKNKGSPDWGTTNHRTKSKKYGCLSEVARALRS</sequence>
<protein>
    <submittedName>
        <fullName evidence="2">LAFE_0E07272g1_1</fullName>
    </submittedName>
</protein>
<evidence type="ECO:0000313" key="3">
    <source>
        <dbReference type="Proteomes" id="UP000190831"/>
    </source>
</evidence>
<feature type="compositionally biased region" description="Basic and acidic residues" evidence="1">
    <location>
        <begin position="71"/>
        <end position="81"/>
    </location>
</feature>
<dbReference type="Proteomes" id="UP000190831">
    <property type="component" value="Chromosome E"/>
</dbReference>
<organism evidence="2 3">
    <name type="scientific">Lachancea fermentati</name>
    <name type="common">Zygosaccharomyces fermentati</name>
    <dbReference type="NCBI Taxonomy" id="4955"/>
    <lineage>
        <taxon>Eukaryota</taxon>
        <taxon>Fungi</taxon>
        <taxon>Dikarya</taxon>
        <taxon>Ascomycota</taxon>
        <taxon>Saccharomycotina</taxon>
        <taxon>Saccharomycetes</taxon>
        <taxon>Saccharomycetales</taxon>
        <taxon>Saccharomycetaceae</taxon>
        <taxon>Lachancea</taxon>
    </lineage>
</organism>
<evidence type="ECO:0000256" key="1">
    <source>
        <dbReference type="SAM" id="MobiDB-lite"/>
    </source>
</evidence>
<name>A0A1G4MDK4_LACFM</name>
<feature type="region of interest" description="Disordered" evidence="1">
    <location>
        <begin position="1"/>
        <end position="110"/>
    </location>
</feature>
<feature type="compositionally biased region" description="Low complexity" evidence="1">
    <location>
        <begin position="30"/>
        <end position="45"/>
    </location>
</feature>
<dbReference type="OrthoDB" id="4036571at2759"/>
<dbReference type="EMBL" id="LT598488">
    <property type="protein sequence ID" value="SCW01788.1"/>
    <property type="molecule type" value="Genomic_DNA"/>
</dbReference>
<evidence type="ECO:0000313" key="2">
    <source>
        <dbReference type="EMBL" id="SCW01788.1"/>
    </source>
</evidence>
<reference evidence="3" key="1">
    <citation type="submission" date="2016-03" db="EMBL/GenBank/DDBJ databases">
        <authorList>
            <person name="Devillers H."/>
        </authorList>
    </citation>
    <scope>NUCLEOTIDE SEQUENCE [LARGE SCALE GENOMIC DNA]</scope>
</reference>
<accession>A0A1G4MDK4</accession>
<gene>
    <name evidence="2" type="ORF">LAFE_0E07272G</name>
</gene>
<dbReference type="AlphaFoldDB" id="A0A1G4MDK4"/>
<proteinExistence type="predicted"/>
<dbReference type="OMA" id="KWKSKRY"/>
<keyword evidence="3" id="KW-1185">Reference proteome</keyword>